<feature type="transmembrane region" description="Helical" evidence="9">
    <location>
        <begin position="9"/>
        <end position="27"/>
    </location>
</feature>
<feature type="transmembrane region" description="Helical" evidence="9">
    <location>
        <begin position="334"/>
        <end position="356"/>
    </location>
</feature>
<keyword evidence="3 9" id="KW-0813">Transport</keyword>
<evidence type="ECO:0000313" key="10">
    <source>
        <dbReference type="EMBL" id="MBM6852048.1"/>
    </source>
</evidence>
<proteinExistence type="inferred from homology"/>
<protein>
    <recommendedName>
        <fullName evidence="9">Branched-chain amino acid transport system carrier protein</fullName>
    </recommendedName>
</protein>
<evidence type="ECO:0000256" key="9">
    <source>
        <dbReference type="RuleBase" id="RU362122"/>
    </source>
</evidence>
<evidence type="ECO:0000313" key="11">
    <source>
        <dbReference type="Proteomes" id="UP000719500"/>
    </source>
</evidence>
<organism evidence="10 11">
    <name type="scientific">Oscillibacter valericigenes</name>
    <dbReference type="NCBI Taxonomy" id="351091"/>
    <lineage>
        <taxon>Bacteria</taxon>
        <taxon>Bacillati</taxon>
        <taxon>Bacillota</taxon>
        <taxon>Clostridia</taxon>
        <taxon>Eubacteriales</taxon>
        <taxon>Oscillospiraceae</taxon>
        <taxon>Oscillibacter</taxon>
    </lineage>
</organism>
<keyword evidence="7 9" id="KW-1133">Transmembrane helix</keyword>
<feature type="transmembrane region" description="Helical" evidence="9">
    <location>
        <begin position="363"/>
        <end position="381"/>
    </location>
</feature>
<feature type="transmembrane region" description="Helical" evidence="9">
    <location>
        <begin position="74"/>
        <end position="96"/>
    </location>
</feature>
<reference evidence="10 11" key="1">
    <citation type="journal article" date="2021" name="Sci. Rep.">
        <title>The distribution of antibiotic resistance genes in chicken gut microbiota commensals.</title>
        <authorList>
            <person name="Juricova H."/>
            <person name="Matiasovicova J."/>
            <person name="Kubasova T."/>
            <person name="Cejkova D."/>
            <person name="Rychlik I."/>
        </authorList>
    </citation>
    <scope>NUCLEOTIDE SEQUENCE [LARGE SCALE GENOMIC DNA]</scope>
    <source>
        <strain evidence="10 11">An411</strain>
    </source>
</reference>
<dbReference type="InterPro" id="IPR004685">
    <property type="entry name" value="Brnchd-chn_aa_trnsp_Livcs"/>
</dbReference>
<evidence type="ECO:0000256" key="8">
    <source>
        <dbReference type="ARBA" id="ARBA00023136"/>
    </source>
</evidence>
<keyword evidence="4" id="KW-1003">Cell membrane</keyword>
<evidence type="ECO:0000256" key="3">
    <source>
        <dbReference type="ARBA" id="ARBA00022448"/>
    </source>
</evidence>
<feature type="transmembrane region" description="Helical" evidence="9">
    <location>
        <begin position="273"/>
        <end position="299"/>
    </location>
</feature>
<gene>
    <name evidence="10" type="primary">brnQ</name>
    <name evidence="10" type="ORF">H9X91_11425</name>
</gene>
<dbReference type="Pfam" id="PF05525">
    <property type="entry name" value="Branch_AA_trans"/>
    <property type="match status" value="1"/>
</dbReference>
<dbReference type="NCBIfam" id="TIGR00796">
    <property type="entry name" value="livcs"/>
    <property type="match status" value="1"/>
</dbReference>
<keyword evidence="5 9" id="KW-0812">Transmembrane</keyword>
<feature type="transmembrane region" description="Helical" evidence="9">
    <location>
        <begin position="39"/>
        <end position="62"/>
    </location>
</feature>
<feature type="transmembrane region" description="Helical" evidence="9">
    <location>
        <begin position="224"/>
        <end position="244"/>
    </location>
</feature>
<keyword evidence="6 9" id="KW-0029">Amino-acid transport</keyword>
<evidence type="ECO:0000256" key="5">
    <source>
        <dbReference type="ARBA" id="ARBA00022692"/>
    </source>
</evidence>
<accession>A0ABS2FYC7</accession>
<dbReference type="Proteomes" id="UP000719500">
    <property type="component" value="Unassembled WGS sequence"/>
</dbReference>
<feature type="transmembrane region" description="Helical" evidence="9">
    <location>
        <begin position="186"/>
        <end position="203"/>
    </location>
</feature>
<evidence type="ECO:0000256" key="7">
    <source>
        <dbReference type="ARBA" id="ARBA00022989"/>
    </source>
</evidence>
<comment type="caution">
    <text evidence="10">The sequence shown here is derived from an EMBL/GenBank/DDBJ whole genome shotgun (WGS) entry which is preliminary data.</text>
</comment>
<evidence type="ECO:0000256" key="1">
    <source>
        <dbReference type="ARBA" id="ARBA00004651"/>
    </source>
</evidence>
<dbReference type="EMBL" id="JACSNX010000021">
    <property type="protein sequence ID" value="MBM6852048.1"/>
    <property type="molecule type" value="Genomic_DNA"/>
</dbReference>
<comment type="function">
    <text evidence="9">Component of the transport system for branched-chain amino acids.</text>
</comment>
<keyword evidence="8 9" id="KW-0472">Membrane</keyword>
<keyword evidence="11" id="KW-1185">Reference proteome</keyword>
<name>A0ABS2FYC7_9FIRM</name>
<feature type="transmembrane region" description="Helical" evidence="9">
    <location>
        <begin position="108"/>
        <end position="133"/>
    </location>
</feature>
<feature type="transmembrane region" description="Helical" evidence="9">
    <location>
        <begin position="401"/>
        <end position="420"/>
    </location>
</feature>
<feature type="transmembrane region" description="Helical" evidence="9">
    <location>
        <begin position="311"/>
        <end position="328"/>
    </location>
</feature>
<comment type="subcellular location">
    <subcellularLocation>
        <location evidence="1 9">Cell membrane</location>
        <topology evidence="1 9">Multi-pass membrane protein</topology>
    </subcellularLocation>
</comment>
<dbReference type="PANTHER" id="PTHR30588">
    <property type="entry name" value="BRANCHED-CHAIN AMINO ACID TRANSPORT SYSTEM 2 CARRIER PROTEIN"/>
    <property type="match status" value="1"/>
</dbReference>
<evidence type="ECO:0000256" key="6">
    <source>
        <dbReference type="ARBA" id="ARBA00022970"/>
    </source>
</evidence>
<dbReference type="RefSeq" id="WP_204805190.1">
    <property type="nucleotide sequence ID" value="NZ_JACSNS010000023.1"/>
</dbReference>
<sequence>MKKHLQDSLVIGFALFSMFFGAGNVIFPPYLGLESGPDWLLGFFSYYVADIGLALLAMFAILRQGSPDGITDRIGRIPSTALMCAIVLCIGPMLAIPRTAATTYETSLAPLVSGFSPVLFSILFFLLILLLCVRETAVVDIVGKILTPALLIGLLVLIAVGVADPIGPVGRVPLVEDVAATGVEAGYQTMDVLAAIVFGYIILKSAREKGHTEPRAQIRVVSGASLVAGTGLLVVYLGLTYLGATTARFFDITVDRTYLVVAIVRNLLGDAGIILFAVVVALACITTAVGLVSACANYFSDLSRGRLSYQLLVCIICVFSAVVSNFGLNEIIAIASPILSVVYPPTLVLIVLALTGRRIRRDWVFRLAALGALAVSLLEVIRTYTGAELAFLDLLPLSSLGFGWVLPALACGIAGALIPGRSDAAGASGRA</sequence>
<evidence type="ECO:0000256" key="4">
    <source>
        <dbReference type="ARBA" id="ARBA00022475"/>
    </source>
</evidence>
<dbReference type="PANTHER" id="PTHR30588:SF0">
    <property type="entry name" value="BRANCHED-CHAIN AMINO ACID PERMEASE BRNQ"/>
    <property type="match status" value="1"/>
</dbReference>
<feature type="transmembrane region" description="Helical" evidence="9">
    <location>
        <begin position="145"/>
        <end position="166"/>
    </location>
</feature>
<evidence type="ECO:0000256" key="2">
    <source>
        <dbReference type="ARBA" id="ARBA00008540"/>
    </source>
</evidence>
<comment type="similarity">
    <text evidence="2 9">Belongs to the branched chain amino acid transporter family.</text>
</comment>